<dbReference type="OrthoDB" id="5597599at2"/>
<dbReference type="Proteomes" id="UP000239446">
    <property type="component" value="Unassembled WGS sequence"/>
</dbReference>
<proteinExistence type="predicted"/>
<dbReference type="GO" id="GO:0016874">
    <property type="term" value="F:ligase activity"/>
    <property type="evidence" value="ECO:0007669"/>
    <property type="project" value="UniProtKB-KW"/>
</dbReference>
<keyword evidence="4" id="KW-1185">Reference proteome</keyword>
<keyword evidence="2" id="KW-0436">Ligase</keyword>
<protein>
    <submittedName>
        <fullName evidence="1 2">Amidoligase enzyme</fullName>
    </submittedName>
</protein>
<dbReference type="EMBL" id="PTIT01000008">
    <property type="protein sequence ID" value="PPK52013.1"/>
    <property type="molecule type" value="Genomic_DNA"/>
</dbReference>
<dbReference type="InterPro" id="IPR022025">
    <property type="entry name" value="Amidoligase_2"/>
</dbReference>
<organism evidence="2 3">
    <name type="scientific">Marinobacter persicus</name>
    <dbReference type="NCBI Taxonomy" id="930118"/>
    <lineage>
        <taxon>Bacteria</taxon>
        <taxon>Pseudomonadati</taxon>
        <taxon>Pseudomonadota</taxon>
        <taxon>Gammaproteobacteria</taxon>
        <taxon>Pseudomonadales</taxon>
        <taxon>Marinobacteraceae</taxon>
        <taxon>Marinobacter</taxon>
    </lineage>
</organism>
<dbReference type="AlphaFoldDB" id="A0A2S6G7M0"/>
<reference evidence="2 3" key="2">
    <citation type="submission" date="2018-02" db="EMBL/GenBank/DDBJ databases">
        <title>Subsurface microbial communities from deep shales in Ohio and West Virginia, USA.</title>
        <authorList>
            <person name="Wrighton K."/>
        </authorList>
    </citation>
    <scope>NUCLEOTIDE SEQUENCE [LARGE SCALE GENOMIC DNA]</scope>
    <source>
        <strain evidence="2 3">UTICA-S1B9</strain>
    </source>
</reference>
<dbReference type="RefSeq" id="WP_104415910.1">
    <property type="nucleotide sequence ID" value="NZ_PTIT01000008.1"/>
</dbReference>
<evidence type="ECO:0000313" key="2">
    <source>
        <dbReference type="EMBL" id="PPK55049.1"/>
    </source>
</evidence>
<evidence type="ECO:0000313" key="3">
    <source>
        <dbReference type="Proteomes" id="UP000239446"/>
    </source>
</evidence>
<dbReference type="EMBL" id="PTIU01000008">
    <property type="protein sequence ID" value="PPK55049.1"/>
    <property type="molecule type" value="Genomic_DNA"/>
</dbReference>
<gene>
    <name evidence="2" type="ORF">B0H24_1008109</name>
    <name evidence="1" type="ORF">BY455_108109</name>
</gene>
<name>A0A2S6G7M0_9GAMM</name>
<accession>A0A2S6G7M0</accession>
<dbReference type="Pfam" id="PF12224">
    <property type="entry name" value="Amidoligase_2"/>
    <property type="match status" value="1"/>
</dbReference>
<comment type="caution">
    <text evidence="2">The sequence shown here is derived from an EMBL/GenBank/DDBJ whole genome shotgun (WGS) entry which is preliminary data.</text>
</comment>
<dbReference type="Proteomes" id="UP000239648">
    <property type="component" value="Unassembled WGS sequence"/>
</dbReference>
<sequence length="333" mass="38324">MNTPDRCRMPVASRTAEDRERHVGVEIEMSGLSYQNLVACAARILDGNTELASRYVTRIDTENGPFIVELDADPIKQLELDDPRLPESVRSLGTHAMTMIDSAAEKVVPLEIVSPPVPFSRLDIVETLVDELHNAGAQGSREAIYFAFGLQLNPELPDLEATTIVRYLQAFALLYDWLRIRHQLDISRKFTTYIEPWSSRYVQILLADNYCPELPTLMADYLAHNPTRNRALDLLPLFAHLDQSLLETYVHDPRIKSRPTFHYRLPDCDIGNPKWHFSSVWNDWVILDNLANTPDDLEALRQHYHECRTLSVHNLTHPWWEATAQWLNRKGYV</sequence>
<reference evidence="1 4" key="1">
    <citation type="submission" date="2018-02" db="EMBL/GenBank/DDBJ databases">
        <title>Deep subsurface shale carbon reservoir microbial communities from Ohio and West Virginia, USA.</title>
        <authorList>
            <person name="Wrighton K."/>
        </authorList>
    </citation>
    <scope>NUCLEOTIDE SEQUENCE [LARGE SCALE GENOMIC DNA]</scope>
    <source>
        <strain evidence="1 4">UTICA-S1B6</strain>
    </source>
</reference>
<evidence type="ECO:0000313" key="1">
    <source>
        <dbReference type="EMBL" id="PPK52013.1"/>
    </source>
</evidence>
<evidence type="ECO:0000313" key="4">
    <source>
        <dbReference type="Proteomes" id="UP000239648"/>
    </source>
</evidence>